<accession>A0A2T9YXK1</accession>
<dbReference type="SUPFAM" id="SSF53686">
    <property type="entry name" value="Tryptophan synthase beta subunit-like PLP-dependent enzymes"/>
    <property type="match status" value="1"/>
</dbReference>
<keyword evidence="6 10" id="KW-0129">CBS domain</keyword>
<dbReference type="STRING" id="133385.A0A2T9YXK1"/>
<feature type="domain" description="CBS" evidence="12">
    <location>
        <begin position="417"/>
        <end position="473"/>
    </location>
</feature>
<dbReference type="InterPro" id="IPR001926">
    <property type="entry name" value="TrpB-like_PALP"/>
</dbReference>
<evidence type="ECO:0000256" key="10">
    <source>
        <dbReference type="PROSITE-ProRule" id="PRU00703"/>
    </source>
</evidence>
<organism evidence="13 14">
    <name type="scientific">Smittium simulii</name>
    <dbReference type="NCBI Taxonomy" id="133385"/>
    <lineage>
        <taxon>Eukaryota</taxon>
        <taxon>Fungi</taxon>
        <taxon>Fungi incertae sedis</taxon>
        <taxon>Zoopagomycota</taxon>
        <taxon>Kickxellomycotina</taxon>
        <taxon>Harpellomycetes</taxon>
        <taxon>Harpellales</taxon>
        <taxon>Legeriomycetaceae</taxon>
        <taxon>Smittium</taxon>
    </lineage>
</organism>
<dbReference type="FunFam" id="3.40.50.1100:FF:000003">
    <property type="entry name" value="Cystathionine beta-synthase"/>
    <property type="match status" value="1"/>
</dbReference>
<evidence type="ECO:0000256" key="2">
    <source>
        <dbReference type="ARBA" id="ARBA00005003"/>
    </source>
</evidence>
<dbReference type="Pfam" id="PF00291">
    <property type="entry name" value="PALP"/>
    <property type="match status" value="1"/>
</dbReference>
<dbReference type="UniPathway" id="UPA00136">
    <property type="reaction ID" value="UER00201"/>
</dbReference>
<dbReference type="Gene3D" id="3.40.50.1100">
    <property type="match status" value="2"/>
</dbReference>
<keyword evidence="11" id="KW-0028">Amino-acid biosynthesis</keyword>
<reference evidence="13 14" key="1">
    <citation type="journal article" date="2018" name="MBio">
        <title>Comparative Genomics Reveals the Core Gene Toolbox for the Fungus-Insect Symbiosis.</title>
        <authorList>
            <person name="Wang Y."/>
            <person name="Stata M."/>
            <person name="Wang W."/>
            <person name="Stajich J.E."/>
            <person name="White M.M."/>
            <person name="Moncalvo J.M."/>
        </authorList>
    </citation>
    <scope>NUCLEOTIDE SEQUENCE [LARGE SCALE GENOMIC DNA]</scope>
    <source>
        <strain evidence="13 14">SWE-8-4</strain>
    </source>
</reference>
<evidence type="ECO:0000256" key="9">
    <source>
        <dbReference type="ARBA" id="ARBA00047490"/>
    </source>
</evidence>
<evidence type="ECO:0000256" key="8">
    <source>
        <dbReference type="ARBA" id="ARBA00026192"/>
    </source>
</evidence>
<dbReference type="GO" id="GO:0006535">
    <property type="term" value="P:cysteine biosynthetic process from serine"/>
    <property type="evidence" value="ECO:0007669"/>
    <property type="project" value="UniProtKB-UniRule"/>
</dbReference>
<dbReference type="NCBIfam" id="TIGR01137">
    <property type="entry name" value="cysta_beta"/>
    <property type="match status" value="1"/>
</dbReference>
<dbReference type="EC" id="4.2.1.22" evidence="4 11"/>
<dbReference type="PROSITE" id="PS00901">
    <property type="entry name" value="CYS_SYNTHASE"/>
    <property type="match status" value="1"/>
</dbReference>
<evidence type="ECO:0000256" key="6">
    <source>
        <dbReference type="ARBA" id="ARBA00023122"/>
    </source>
</evidence>
<comment type="pathway">
    <text evidence="2">Amino-acid biosynthesis; L-cysteine biosynthesis; L-cysteine from L-homocysteine and L-serine: step 1/2.</text>
</comment>
<dbReference type="InterPro" id="IPR046342">
    <property type="entry name" value="CBS_dom_sf"/>
</dbReference>
<keyword evidence="5 11" id="KW-0663">Pyridoxal phosphate</keyword>
<dbReference type="GO" id="GO:0005737">
    <property type="term" value="C:cytoplasm"/>
    <property type="evidence" value="ECO:0007669"/>
    <property type="project" value="InterPro"/>
</dbReference>
<sequence length="552" mass="60708">MVEHKRRLTTEYAVKTSILCTLSIRKKDLASPQRNFIQTKPNKSLKNSFKVRLGHNSDLVCDYHTKLFLTSKLSIKNNILECIGNTPLVRLNSIPKTENLSCELLVKCEYFNAGGSVKDRIAKRMIDEAEKNGTLKPGFTIIEPTSGNTGIGLALASAIKGYRCIIVLPEKMSQEKVDVLKALGAEIIRTPTEAAWDAPESHIGVANRLVKEIPNSVILNQYDNPFNPLTHYETTAEEILEACDGNVDMVVISAGTGGTITGISKKIKEKCPQCIVVGVDPIGSILARPENLNSDIKSYQVEGIGYDFIPKSLEYGSIDYWMKSEDKPSFLMSRRLIREEGLLVGGSAGSAVYAAVQAAKVLGPGQRCVVLLPDSIRNYMTKFLNDKWMESHGFIETPASNTISSKPSKVYTIGDLNLRKAIVVYTTTTVEEASQIMVDLAFDQLPVISSTGHLKGVVTLGNIVSRMSSGHLTPKSSVSDIMFKFNTGSNKKYKEISLETSLDQLKEFFETNSAAIVTERVAINETGVAFKPVHVLTQMDLLSFSMGYNFKI</sequence>
<dbReference type="PROSITE" id="PS51371">
    <property type="entry name" value="CBS"/>
    <property type="match status" value="1"/>
</dbReference>
<dbReference type="CDD" id="cd01561">
    <property type="entry name" value="CBS_like"/>
    <property type="match status" value="1"/>
</dbReference>
<comment type="caution">
    <text evidence="13">The sequence shown here is derived from an EMBL/GenBank/DDBJ whole genome shotgun (WGS) entry which is preliminary data.</text>
</comment>
<evidence type="ECO:0000256" key="3">
    <source>
        <dbReference type="ARBA" id="ARBA00007103"/>
    </source>
</evidence>
<dbReference type="InterPro" id="IPR000644">
    <property type="entry name" value="CBS_dom"/>
</dbReference>
<dbReference type="SUPFAM" id="SSF54631">
    <property type="entry name" value="CBS-domain pair"/>
    <property type="match status" value="1"/>
</dbReference>
<evidence type="ECO:0000256" key="7">
    <source>
        <dbReference type="ARBA" id="ARBA00023239"/>
    </source>
</evidence>
<protein>
    <recommendedName>
        <fullName evidence="8 11">Cystathionine beta-synthase</fullName>
        <ecNumber evidence="4 11">4.2.1.22</ecNumber>
    </recommendedName>
</protein>
<dbReference type="EMBL" id="MBFR01000019">
    <property type="protein sequence ID" value="PVU97071.1"/>
    <property type="molecule type" value="Genomic_DNA"/>
</dbReference>
<evidence type="ECO:0000256" key="5">
    <source>
        <dbReference type="ARBA" id="ARBA00022898"/>
    </source>
</evidence>
<dbReference type="InterPro" id="IPR005857">
    <property type="entry name" value="Cysta_beta_synth"/>
</dbReference>
<dbReference type="OrthoDB" id="728at2759"/>
<dbReference type="Pfam" id="PF00571">
    <property type="entry name" value="CBS"/>
    <property type="match status" value="1"/>
</dbReference>
<comment type="similarity">
    <text evidence="3 11">Belongs to the cysteine synthase/cystathionine beta-synthase family.</text>
</comment>
<dbReference type="FunFam" id="3.40.50.1100:FF:000118">
    <property type="entry name" value="Related to CYS4-cystathionine beta-synthase"/>
    <property type="match status" value="1"/>
</dbReference>
<dbReference type="Gene3D" id="3.10.580.10">
    <property type="entry name" value="CBS-domain"/>
    <property type="match status" value="1"/>
</dbReference>
<gene>
    <name evidence="13" type="ORF">BB561_000787</name>
</gene>
<dbReference type="PANTHER" id="PTHR10314">
    <property type="entry name" value="CYSTATHIONINE BETA-SYNTHASE"/>
    <property type="match status" value="1"/>
</dbReference>
<dbReference type="Proteomes" id="UP000245383">
    <property type="component" value="Unassembled WGS sequence"/>
</dbReference>
<name>A0A2T9YXK1_9FUNG</name>
<comment type="catalytic activity">
    <reaction evidence="9 11">
        <text>L-homocysteine + L-serine = L,L-cystathionine + H2O</text>
        <dbReference type="Rhea" id="RHEA:10112"/>
        <dbReference type="ChEBI" id="CHEBI:15377"/>
        <dbReference type="ChEBI" id="CHEBI:33384"/>
        <dbReference type="ChEBI" id="CHEBI:58161"/>
        <dbReference type="ChEBI" id="CHEBI:58199"/>
        <dbReference type="EC" id="4.2.1.22"/>
    </reaction>
</comment>
<evidence type="ECO:0000259" key="12">
    <source>
        <dbReference type="PROSITE" id="PS51371"/>
    </source>
</evidence>
<evidence type="ECO:0000256" key="11">
    <source>
        <dbReference type="RuleBase" id="RU361204"/>
    </source>
</evidence>
<dbReference type="GO" id="GO:0019343">
    <property type="term" value="P:cysteine biosynthetic process via cystathionine"/>
    <property type="evidence" value="ECO:0007669"/>
    <property type="project" value="UniProtKB-UniRule"/>
</dbReference>
<dbReference type="AlphaFoldDB" id="A0A2T9YXK1"/>
<evidence type="ECO:0000256" key="1">
    <source>
        <dbReference type="ARBA" id="ARBA00001933"/>
    </source>
</evidence>
<evidence type="ECO:0000313" key="13">
    <source>
        <dbReference type="EMBL" id="PVU97071.1"/>
    </source>
</evidence>
<evidence type="ECO:0000256" key="4">
    <source>
        <dbReference type="ARBA" id="ARBA00012041"/>
    </source>
</evidence>
<dbReference type="GO" id="GO:0004122">
    <property type="term" value="F:cystathionine beta-synthase activity"/>
    <property type="evidence" value="ECO:0007669"/>
    <property type="project" value="UniProtKB-UniRule"/>
</dbReference>
<proteinExistence type="inferred from homology"/>
<evidence type="ECO:0000313" key="14">
    <source>
        <dbReference type="Proteomes" id="UP000245383"/>
    </source>
</evidence>
<comment type="cofactor">
    <cofactor evidence="1 11">
        <name>pyridoxal 5'-phosphate</name>
        <dbReference type="ChEBI" id="CHEBI:597326"/>
    </cofactor>
</comment>
<dbReference type="InterPro" id="IPR050214">
    <property type="entry name" value="Cys_Synth/Cystath_Beta-Synth"/>
</dbReference>
<keyword evidence="11" id="KW-0198">Cysteine biosynthesis</keyword>
<dbReference type="SMART" id="SM00116">
    <property type="entry name" value="CBS"/>
    <property type="match status" value="1"/>
</dbReference>
<dbReference type="InterPro" id="IPR001216">
    <property type="entry name" value="P-phosphate_BS"/>
</dbReference>
<keyword evidence="14" id="KW-1185">Reference proteome</keyword>
<keyword evidence="7 11" id="KW-0456">Lyase</keyword>
<dbReference type="InterPro" id="IPR036052">
    <property type="entry name" value="TrpB-like_PALP_sf"/>
</dbReference>